<keyword evidence="1" id="KW-0496">Mitochondrion</keyword>
<gene>
    <name evidence="1" type="ORF">ABT39_MTgene5658</name>
</gene>
<protein>
    <submittedName>
        <fullName evidence="1">Uncharacterized protein</fullName>
    </submittedName>
</protein>
<geneLocation type="mitochondrion" evidence="1"/>
<dbReference type="AlphaFoldDB" id="A0A101LY36"/>
<proteinExistence type="predicted"/>
<reference evidence="1" key="1">
    <citation type="journal article" date="2015" name="Genome Biol. Evol.">
        <title>Organellar Genomes of White Spruce (Picea glauca): Assembly and Annotation.</title>
        <authorList>
            <person name="Jackman S.D."/>
            <person name="Warren R.L."/>
            <person name="Gibb E.A."/>
            <person name="Vandervalk B.P."/>
            <person name="Mohamadi H."/>
            <person name="Chu J."/>
            <person name="Raymond A."/>
            <person name="Pleasance S."/>
            <person name="Coope R."/>
            <person name="Wildung M.R."/>
            <person name="Ritland C.E."/>
            <person name="Bousquet J."/>
            <person name="Jones S.J."/>
            <person name="Bohlmann J."/>
            <person name="Birol I."/>
        </authorList>
    </citation>
    <scope>NUCLEOTIDE SEQUENCE [LARGE SCALE GENOMIC DNA]</scope>
    <source>
        <tissue evidence="1">Flushing bud</tissue>
    </source>
</reference>
<name>A0A101LY36_PICGL</name>
<evidence type="ECO:0000313" key="1">
    <source>
        <dbReference type="EMBL" id="KUM47472.1"/>
    </source>
</evidence>
<accession>A0A101LY36</accession>
<dbReference type="EMBL" id="LKAM01000007">
    <property type="protein sequence ID" value="KUM47472.1"/>
    <property type="molecule type" value="Genomic_DNA"/>
</dbReference>
<sequence>MLSIMDLEGKMAHQLPESLHVLPCNLTHDLSDLLELRDTLFLILGLLELSHKLLLYCI</sequence>
<comment type="caution">
    <text evidence="1">The sequence shown here is derived from an EMBL/GenBank/DDBJ whole genome shotgun (WGS) entry which is preliminary data.</text>
</comment>
<organism evidence="1">
    <name type="scientific">Picea glauca</name>
    <name type="common">White spruce</name>
    <name type="synonym">Pinus glauca</name>
    <dbReference type="NCBI Taxonomy" id="3330"/>
    <lineage>
        <taxon>Eukaryota</taxon>
        <taxon>Viridiplantae</taxon>
        <taxon>Streptophyta</taxon>
        <taxon>Embryophyta</taxon>
        <taxon>Tracheophyta</taxon>
        <taxon>Spermatophyta</taxon>
        <taxon>Pinopsida</taxon>
        <taxon>Pinidae</taxon>
        <taxon>Conifers I</taxon>
        <taxon>Pinales</taxon>
        <taxon>Pinaceae</taxon>
        <taxon>Picea</taxon>
    </lineage>
</organism>